<dbReference type="GO" id="GO:0005615">
    <property type="term" value="C:extracellular space"/>
    <property type="evidence" value="ECO:0007669"/>
    <property type="project" value="TreeGrafter"/>
</dbReference>
<feature type="domain" description="BPTI/Kunitz inhibitor" evidence="8">
    <location>
        <begin position="92"/>
        <end position="142"/>
    </location>
</feature>
<feature type="signal peptide" evidence="7">
    <location>
        <begin position="1"/>
        <end position="20"/>
    </location>
</feature>
<evidence type="ECO:0000256" key="2">
    <source>
        <dbReference type="ARBA" id="ARBA00022525"/>
    </source>
</evidence>
<dbReference type="GO" id="GO:0004867">
    <property type="term" value="F:serine-type endopeptidase inhibitor activity"/>
    <property type="evidence" value="ECO:0007669"/>
    <property type="project" value="UniProtKB-KW"/>
</dbReference>
<evidence type="ECO:0000256" key="7">
    <source>
        <dbReference type="SAM" id="SignalP"/>
    </source>
</evidence>
<keyword evidence="5" id="KW-0722">Serine protease inhibitor</keyword>
<feature type="domain" description="BPTI/Kunitz inhibitor" evidence="8">
    <location>
        <begin position="28"/>
        <end position="78"/>
    </location>
</feature>
<dbReference type="Gene3D" id="4.10.410.10">
    <property type="entry name" value="Pancreatic trypsin inhibitor Kunitz domain"/>
    <property type="match status" value="3"/>
</dbReference>
<dbReference type="SUPFAM" id="SSF57362">
    <property type="entry name" value="BPTI-like"/>
    <property type="match status" value="3"/>
</dbReference>
<dbReference type="InterPro" id="IPR036880">
    <property type="entry name" value="Kunitz_BPTI_sf"/>
</dbReference>
<dbReference type="SMART" id="SM00131">
    <property type="entry name" value="KU"/>
    <property type="match status" value="3"/>
</dbReference>
<reference evidence="9" key="2">
    <citation type="submission" date="2019-05" db="EMBL/GenBank/DDBJ databases">
        <title>Unravelling the molecular evolution of spider venoms.</title>
        <authorList>
            <person name="Pineda S."/>
        </authorList>
    </citation>
    <scope>NUCLEOTIDE SEQUENCE</scope>
</reference>
<proteinExistence type="predicted"/>
<feature type="chain" id="PRO_5036357469" evidence="7">
    <location>
        <begin position="21"/>
        <end position="208"/>
    </location>
</feature>
<dbReference type="FunFam" id="4.10.410.10:FF:000004">
    <property type="entry name" value="Tissue factor pathway inhibitor"/>
    <property type="match status" value="1"/>
</dbReference>
<evidence type="ECO:0000256" key="3">
    <source>
        <dbReference type="ARBA" id="ARBA00022690"/>
    </source>
</evidence>
<dbReference type="PANTHER" id="PTHR10083">
    <property type="entry name" value="KUNITZ-TYPE PROTEASE INHIBITOR-RELATED"/>
    <property type="match status" value="1"/>
</dbReference>
<dbReference type="PROSITE" id="PS00280">
    <property type="entry name" value="BPTI_KUNITZ_1"/>
    <property type="match status" value="1"/>
</dbReference>
<organism evidence="9">
    <name type="scientific">Liphistius sp. SGP-2016</name>
    <dbReference type="NCBI Taxonomy" id="1905180"/>
    <lineage>
        <taxon>Eukaryota</taxon>
        <taxon>Metazoa</taxon>
        <taxon>Ecdysozoa</taxon>
        <taxon>Arthropoda</taxon>
        <taxon>Chelicerata</taxon>
        <taxon>Arachnida</taxon>
        <taxon>Araneae</taxon>
        <taxon>Mesothelae</taxon>
        <taxon>Liphistiidae</taxon>
        <taxon>Liphistius</taxon>
    </lineage>
</organism>
<dbReference type="PANTHER" id="PTHR10083:SF374">
    <property type="entry name" value="BPTI_KUNITZ INHIBITOR DOMAIN-CONTAINING PROTEIN"/>
    <property type="match status" value="1"/>
</dbReference>
<keyword evidence="4 7" id="KW-0732">Signal</keyword>
<dbReference type="EMBL" id="HAHL01000123">
    <property type="protein sequence ID" value="SNX33866.1"/>
    <property type="molecule type" value="Transcribed_RNA"/>
</dbReference>
<comment type="subcellular location">
    <subcellularLocation>
        <location evidence="1">Secreted</location>
    </subcellularLocation>
</comment>
<dbReference type="InterPro" id="IPR050098">
    <property type="entry name" value="TFPI/VKTCI-like"/>
</dbReference>
<keyword evidence="6" id="KW-1015">Disulfide bond</keyword>
<evidence type="ECO:0000256" key="5">
    <source>
        <dbReference type="ARBA" id="ARBA00022900"/>
    </source>
</evidence>
<dbReference type="FunFam" id="4.10.410.10:FF:000020">
    <property type="entry name" value="Collagen, type VI, alpha 3"/>
    <property type="match status" value="2"/>
</dbReference>
<sequence>MKMKIALSTILLLTISVVGADKEKPNECFLSSETGLCYAFMPKYYYNASKRKCDIFVYGGCNGNANRFNTWGQCNERCGDSRSKRAIRRSSCGMAAEQGLCKGYMTRYYYDSKGEVCRDFVYGGCGGNENNFRSLEDCQSHCSGFRKKRSSWDRCALPVLSGFCKAAIKRFHFNPDSLRCESFLYGGCGGNQNNFRSLEDCRNACKDF</sequence>
<keyword evidence="2" id="KW-0964">Secreted</keyword>
<accession>A0A4Q8K8E1</accession>
<evidence type="ECO:0000313" key="9">
    <source>
        <dbReference type="EMBL" id="SNX35692.1"/>
    </source>
</evidence>
<dbReference type="Pfam" id="PF00014">
    <property type="entry name" value="Kunitz_BPTI"/>
    <property type="match status" value="3"/>
</dbReference>
<dbReference type="InterPro" id="IPR002223">
    <property type="entry name" value="Kunitz_BPTI"/>
</dbReference>
<dbReference type="AlphaFoldDB" id="A0A4Q8K8E1"/>
<keyword evidence="3" id="KW-0646">Protease inhibitor</keyword>
<evidence type="ECO:0000256" key="6">
    <source>
        <dbReference type="ARBA" id="ARBA00023157"/>
    </source>
</evidence>
<dbReference type="CDD" id="cd00109">
    <property type="entry name" value="Kunitz-type"/>
    <property type="match status" value="3"/>
</dbReference>
<evidence type="ECO:0000256" key="4">
    <source>
        <dbReference type="ARBA" id="ARBA00022729"/>
    </source>
</evidence>
<protein>
    <submittedName>
        <fullName evidence="9">U67-Liphistoxin-Lsp1a_1</fullName>
    </submittedName>
</protein>
<dbReference type="PRINTS" id="PR00759">
    <property type="entry name" value="BASICPTASE"/>
</dbReference>
<evidence type="ECO:0000256" key="1">
    <source>
        <dbReference type="ARBA" id="ARBA00004613"/>
    </source>
</evidence>
<dbReference type="InterPro" id="IPR020901">
    <property type="entry name" value="Prtase_inh_Kunz-CS"/>
</dbReference>
<evidence type="ECO:0000259" key="8">
    <source>
        <dbReference type="PROSITE" id="PS50279"/>
    </source>
</evidence>
<dbReference type="EMBL" id="HAHL01000363">
    <property type="protein sequence ID" value="SNX35692.1"/>
    <property type="molecule type" value="Transcribed_RNA"/>
</dbReference>
<reference evidence="9" key="1">
    <citation type="submission" date="2017-05" db="EMBL/GenBank/DDBJ databases">
        <authorList>
            <person name="QRISCLOUD D."/>
        </authorList>
    </citation>
    <scope>NUCLEOTIDE SEQUENCE</scope>
</reference>
<dbReference type="PROSITE" id="PS50279">
    <property type="entry name" value="BPTI_KUNITZ_2"/>
    <property type="match status" value="3"/>
</dbReference>
<name>A0A4Q8K8E1_9ARAC</name>
<feature type="domain" description="BPTI/Kunitz inhibitor" evidence="8">
    <location>
        <begin position="155"/>
        <end position="205"/>
    </location>
</feature>